<dbReference type="InterPro" id="IPR043726">
    <property type="entry name" value="LiaI-LiaF-like_TM1"/>
</dbReference>
<keyword evidence="1" id="KW-0812">Transmembrane</keyword>
<evidence type="ECO:0000313" key="3">
    <source>
        <dbReference type="EMBL" id="MEN5378495.1"/>
    </source>
</evidence>
<protein>
    <submittedName>
        <fullName evidence="3">DUF5668 domain-containing protein</fullName>
    </submittedName>
</protein>
<dbReference type="Pfam" id="PF18917">
    <property type="entry name" value="LiaI-LiaF-like_TM1"/>
    <property type="match status" value="1"/>
</dbReference>
<dbReference type="EMBL" id="JBDJNQ010000006">
    <property type="protein sequence ID" value="MEN5378495.1"/>
    <property type="molecule type" value="Genomic_DNA"/>
</dbReference>
<comment type="caution">
    <text evidence="3">The sequence shown here is derived from an EMBL/GenBank/DDBJ whole genome shotgun (WGS) entry which is preliminary data.</text>
</comment>
<dbReference type="Proteomes" id="UP001409291">
    <property type="component" value="Unassembled WGS sequence"/>
</dbReference>
<reference evidence="3 4" key="1">
    <citation type="submission" date="2024-04" db="EMBL/GenBank/DDBJ databases">
        <title>WGS of bacteria from Torrens River.</title>
        <authorList>
            <person name="Wyrsch E.R."/>
            <person name="Drigo B."/>
        </authorList>
    </citation>
    <scope>NUCLEOTIDE SEQUENCE [LARGE SCALE GENOMIC DNA]</scope>
    <source>
        <strain evidence="3 4">TWI391</strain>
    </source>
</reference>
<feature type="transmembrane region" description="Helical" evidence="1">
    <location>
        <begin position="6"/>
        <end position="22"/>
    </location>
</feature>
<dbReference type="RefSeq" id="WP_346581573.1">
    <property type="nucleotide sequence ID" value="NZ_JBDJLH010000012.1"/>
</dbReference>
<organism evidence="3 4">
    <name type="scientific">Sphingobacterium kitahiroshimense</name>
    <dbReference type="NCBI Taxonomy" id="470446"/>
    <lineage>
        <taxon>Bacteria</taxon>
        <taxon>Pseudomonadati</taxon>
        <taxon>Bacteroidota</taxon>
        <taxon>Sphingobacteriia</taxon>
        <taxon>Sphingobacteriales</taxon>
        <taxon>Sphingobacteriaceae</taxon>
        <taxon>Sphingobacterium</taxon>
    </lineage>
</organism>
<keyword evidence="1" id="KW-0472">Membrane</keyword>
<gene>
    <name evidence="3" type="ORF">ABE541_14625</name>
</gene>
<feature type="domain" description="LiaI-LiaF-like transmembrane region" evidence="2">
    <location>
        <begin position="6"/>
        <end position="50"/>
    </location>
</feature>
<feature type="transmembrane region" description="Helical" evidence="1">
    <location>
        <begin position="34"/>
        <end position="51"/>
    </location>
</feature>
<evidence type="ECO:0000259" key="2">
    <source>
        <dbReference type="Pfam" id="PF18917"/>
    </source>
</evidence>
<name>A0ABV0BUN4_9SPHI</name>
<proteinExistence type="predicted"/>
<accession>A0ABV0BUN4</accession>
<evidence type="ECO:0000256" key="1">
    <source>
        <dbReference type="SAM" id="Phobius"/>
    </source>
</evidence>
<keyword evidence="1" id="KW-1133">Transmembrane helix</keyword>
<sequence>MDAKRITTGIIFLFIGVILLLSKMDIIEFNWFEVFRYWPLLIILVGVNILVPKKDIGYMISIGTTCVILAIFTFIGITTPNQSFLSRIMENRDLDIDSENEEDFIGTSNAVSAKKNINTSHATANIDLGATKLVLKDTTVANLFEATNTSDKYFLSLNTDVKNDGAATLNLSGKTKKGIDSKGNSTIIKLNKNIIWDLNFDVGAADMQGDLSNFKIKNLTVDAGASNLDLKLGNPQMISNINIDAGASSIKIALPREVACQIITEMALSTVDADDSFIKGGDKGILTSPNFENAKNKFKISIDGGITSVTVSRY</sequence>
<feature type="transmembrane region" description="Helical" evidence="1">
    <location>
        <begin position="57"/>
        <end position="77"/>
    </location>
</feature>
<evidence type="ECO:0000313" key="4">
    <source>
        <dbReference type="Proteomes" id="UP001409291"/>
    </source>
</evidence>
<keyword evidence="4" id="KW-1185">Reference proteome</keyword>